<dbReference type="Proteomes" id="UP001303667">
    <property type="component" value="Segment"/>
</dbReference>
<dbReference type="Pfam" id="PF12789">
    <property type="entry name" value="PTR"/>
    <property type="match status" value="3"/>
</dbReference>
<evidence type="ECO:0000313" key="1">
    <source>
        <dbReference type="EMBL" id="WNM67267.1"/>
    </source>
</evidence>
<sequence length="716" mass="74622">MSAVGRATRSTSGSGVARTSELWRGSVAEVFADQTAQVIVPHLGDDVEPIGRIPSLVPNLAVGARVIVGAIEGRVDDLVVLAALSADGVVVGDGRFTYVLLDNEPTDPHHAVSKSYADALGDITATVNTIVRRGATGSIIVQDCYLGGVQSAGNAATTKTYVDGETAKRYEKTLVVLPTTAHDLNSYSSGFYHQAANAGATTGTNYPVALAGLLEAFTSASMVYQRYTTYNSGTTYTRSKYSTTWYPWKEHSVVGHTHAYSSLTGIPATFAPSAHTHPMTELTGVLDPAQLPAATSSAAGSMSAADKAKLDAATDVNTNDTIVKRSTGGWINSYGVNVSMPAPTLGSHLTRKDYVDQQVATRAASTHTHTYADISGTVPTSALPPLAVNDVFTVASQTAMLALTAQRGDMAIRTDTGKSYALSTDSPGTLADWKELMAAGQVVSVAGKTGVVTLAKGDVGLGNVDNTSDAAKPVSAAQQTALNGKANSVHTHAIADITNLQSTLDAKALASDIEAYVITLPAATALPNAYPTGISVGQVATEADWPATYSTVTTYRYGGSRSYQELVKKITGERWWRAEGDNNTWGAWAQVATALEAGVGPWVALTLLNGWVAYSGGGNYYSGLRVRRHGKSIQVQGMIKNGAAGSIVANFPSDLIPTDSAIHIVAAGTAATPRQVAYFITGVQTRGSAATLTYDSGPAAPTFVSIDFLTPIYEAP</sequence>
<dbReference type="CDD" id="cd19958">
    <property type="entry name" value="pyocin_knob"/>
    <property type="match status" value="1"/>
</dbReference>
<proteinExistence type="predicted"/>
<name>A0AA96K815_9CAUD</name>
<protein>
    <submittedName>
        <fullName evidence="1">Minor tail protein</fullName>
    </submittedName>
</protein>
<gene>
    <name evidence="1" type="primary">24</name>
    <name evidence="1" type="ORF">SEA_WYBORN_24</name>
</gene>
<organism evidence="1 2">
    <name type="scientific">Arthrobacter phage Wyborn</name>
    <dbReference type="NCBI Taxonomy" id="3059067"/>
    <lineage>
        <taxon>Viruses</taxon>
        <taxon>Duplodnaviria</taxon>
        <taxon>Heunggongvirae</taxon>
        <taxon>Uroviricota</taxon>
        <taxon>Caudoviricetes</taxon>
        <taxon>Berryhillviridae</taxon>
        <taxon>Sicariusvirus</taxon>
        <taxon>Sicariusvirus wyborn</taxon>
    </lineage>
</organism>
<evidence type="ECO:0000313" key="2">
    <source>
        <dbReference type="Proteomes" id="UP001303667"/>
    </source>
</evidence>
<accession>A0AA96K815</accession>
<reference evidence="1 2" key="1">
    <citation type="submission" date="2023-08" db="EMBL/GenBank/DDBJ databases">
        <authorList>
            <person name="Beyer A.R."/>
            <person name="Brown C."/>
            <person name="Garland D.S."/>
            <person name="Funderburk A."/>
            <person name="Uzochukwu B."/>
            <person name="Ko C."/>
            <person name="Russell D.A."/>
            <person name="Jacobs-Sera D."/>
            <person name="Hatfull G.F."/>
        </authorList>
    </citation>
    <scope>NUCLEOTIDE SEQUENCE [LARGE SCALE GENOMIC DNA]</scope>
</reference>
<dbReference type="EMBL" id="OR475274">
    <property type="protein sequence ID" value="WNM67267.1"/>
    <property type="molecule type" value="Genomic_DNA"/>
</dbReference>
<keyword evidence="2" id="KW-1185">Reference proteome</keyword>